<dbReference type="PANTHER" id="PTHR33827:SF3">
    <property type="entry name" value="OS09G0346900 PROTEIN"/>
    <property type="match status" value="1"/>
</dbReference>
<dbReference type="GO" id="GO:0003677">
    <property type="term" value="F:DNA binding"/>
    <property type="evidence" value="ECO:0007669"/>
    <property type="project" value="UniProtKB-KW"/>
</dbReference>
<organism evidence="2 3">
    <name type="scientific">Quercus suber</name>
    <name type="common">Cork oak</name>
    <dbReference type="NCBI Taxonomy" id="58331"/>
    <lineage>
        <taxon>Eukaryota</taxon>
        <taxon>Viridiplantae</taxon>
        <taxon>Streptophyta</taxon>
        <taxon>Embryophyta</taxon>
        <taxon>Tracheophyta</taxon>
        <taxon>Spermatophyta</taxon>
        <taxon>Magnoliopsida</taxon>
        <taxon>eudicotyledons</taxon>
        <taxon>Gunneridae</taxon>
        <taxon>Pentapetalae</taxon>
        <taxon>rosids</taxon>
        <taxon>fabids</taxon>
        <taxon>Fagales</taxon>
        <taxon>Fagaceae</taxon>
        <taxon>Quercus</taxon>
    </lineage>
</organism>
<proteinExistence type="predicted"/>
<comment type="caution">
    <text evidence="2">The sequence shown here is derived from an EMBL/GenBank/DDBJ whole genome shotgun (WGS) entry which is preliminary data.</text>
</comment>
<feature type="domain" description="SAWADEE" evidence="1">
    <location>
        <begin position="16"/>
        <end position="81"/>
    </location>
</feature>
<dbReference type="Pfam" id="PF16719">
    <property type="entry name" value="SAWADEE"/>
    <property type="match status" value="1"/>
</dbReference>
<protein>
    <submittedName>
        <fullName evidence="2">Protein sawadee homeodomain like protein 2</fullName>
    </submittedName>
</protein>
<keyword evidence="2" id="KW-0371">Homeobox</keyword>
<reference evidence="2 3" key="1">
    <citation type="journal article" date="2018" name="Sci. Data">
        <title>The draft genome sequence of cork oak.</title>
        <authorList>
            <person name="Ramos A.M."/>
            <person name="Usie A."/>
            <person name="Barbosa P."/>
            <person name="Barros P.M."/>
            <person name="Capote T."/>
            <person name="Chaves I."/>
            <person name="Simoes F."/>
            <person name="Abreu I."/>
            <person name="Carrasquinho I."/>
            <person name="Faro C."/>
            <person name="Guimaraes J.B."/>
            <person name="Mendonca D."/>
            <person name="Nobrega F."/>
            <person name="Rodrigues L."/>
            <person name="Saibo N.J.M."/>
            <person name="Varela M.C."/>
            <person name="Egas C."/>
            <person name="Matos J."/>
            <person name="Miguel C.M."/>
            <person name="Oliveira M.M."/>
            <person name="Ricardo C.P."/>
            <person name="Goncalves S."/>
        </authorList>
    </citation>
    <scope>NUCLEOTIDE SEQUENCE [LARGE SCALE GENOMIC DNA]</scope>
    <source>
        <strain evidence="3">cv. HL8</strain>
    </source>
</reference>
<gene>
    <name evidence="2" type="primary">SHH2_1</name>
    <name evidence="2" type="ORF">CFP56_029620</name>
</gene>
<evidence type="ECO:0000313" key="2">
    <source>
        <dbReference type="EMBL" id="KAK7829101.1"/>
    </source>
</evidence>
<keyword evidence="2" id="KW-0238">DNA-binding</keyword>
<evidence type="ECO:0000313" key="3">
    <source>
        <dbReference type="Proteomes" id="UP000237347"/>
    </source>
</evidence>
<dbReference type="InterPro" id="IPR032001">
    <property type="entry name" value="SAWADEE_dom"/>
</dbReference>
<dbReference type="AlphaFoldDB" id="A0AAW0JSP2"/>
<dbReference type="Proteomes" id="UP000237347">
    <property type="component" value="Unassembled WGS sequence"/>
</dbReference>
<name>A0AAW0JSP2_QUESU</name>
<keyword evidence="3" id="KW-1185">Reference proteome</keyword>
<dbReference type="GO" id="GO:0003682">
    <property type="term" value="F:chromatin binding"/>
    <property type="evidence" value="ECO:0007669"/>
    <property type="project" value="InterPro"/>
</dbReference>
<dbReference type="InterPro" id="IPR039276">
    <property type="entry name" value="SHH1/2"/>
</dbReference>
<accession>A0AAW0JSP2</accession>
<sequence length="131" mass="14789">MMLMCSLATDFFRVKWYDVDVFLGHRFLSGEICVRFVGFGAEEDEWVNVKKAVRQRSIPLEHSECHKVKVGDLVLCFQAYHAPSFDDLASNSNSNKSGILSPASKVSGILSPAFELSSTEDYSKKYQRLQT</sequence>
<dbReference type="PANTHER" id="PTHR33827">
    <property type="entry name" value="PROTEIN SAWADEE HOMEODOMAIN HOMOLOG 2"/>
    <property type="match status" value="1"/>
</dbReference>
<evidence type="ECO:0000259" key="1">
    <source>
        <dbReference type="Pfam" id="PF16719"/>
    </source>
</evidence>
<dbReference type="EMBL" id="PKMF04000488">
    <property type="protein sequence ID" value="KAK7829101.1"/>
    <property type="molecule type" value="Genomic_DNA"/>
</dbReference>
<dbReference type="Gene3D" id="2.40.50.40">
    <property type="match status" value="1"/>
</dbReference>
<dbReference type="Gene3D" id="2.30.30.140">
    <property type="match status" value="1"/>
</dbReference>